<feature type="transmembrane region" description="Helical" evidence="1">
    <location>
        <begin position="6"/>
        <end position="23"/>
    </location>
</feature>
<reference evidence="2" key="2">
    <citation type="journal article" date="2015" name="Fish Shellfish Immunol.">
        <title>Early steps in the European eel (Anguilla anguilla)-Vibrio vulnificus interaction in the gills: Role of the RtxA13 toxin.</title>
        <authorList>
            <person name="Callol A."/>
            <person name="Pajuelo D."/>
            <person name="Ebbesson L."/>
            <person name="Teles M."/>
            <person name="MacKenzie S."/>
            <person name="Amaro C."/>
        </authorList>
    </citation>
    <scope>NUCLEOTIDE SEQUENCE</scope>
</reference>
<dbReference type="EMBL" id="GBXM01098549">
    <property type="protein sequence ID" value="JAH10028.1"/>
    <property type="molecule type" value="Transcribed_RNA"/>
</dbReference>
<reference evidence="2" key="1">
    <citation type="submission" date="2014-11" db="EMBL/GenBank/DDBJ databases">
        <authorList>
            <person name="Amaro Gonzalez C."/>
        </authorList>
    </citation>
    <scope>NUCLEOTIDE SEQUENCE</scope>
</reference>
<evidence type="ECO:0000313" key="2">
    <source>
        <dbReference type="EMBL" id="JAH10028.1"/>
    </source>
</evidence>
<proteinExistence type="predicted"/>
<sequence length="56" mass="6263">MFIKVLYIINEVFVITCFVFLSVTKTKTNAPVTCTDAYIITVCVHVTPPLTKKAPE</sequence>
<keyword evidence="1" id="KW-1133">Transmembrane helix</keyword>
<dbReference type="AlphaFoldDB" id="A0A0E9Q1M6"/>
<keyword evidence="1" id="KW-0812">Transmembrane</keyword>
<accession>A0A0E9Q1M6</accession>
<keyword evidence="1" id="KW-0472">Membrane</keyword>
<name>A0A0E9Q1M6_ANGAN</name>
<protein>
    <submittedName>
        <fullName evidence="2">Uncharacterized protein</fullName>
    </submittedName>
</protein>
<evidence type="ECO:0000256" key="1">
    <source>
        <dbReference type="SAM" id="Phobius"/>
    </source>
</evidence>
<organism evidence="2">
    <name type="scientific">Anguilla anguilla</name>
    <name type="common">European freshwater eel</name>
    <name type="synonym">Muraena anguilla</name>
    <dbReference type="NCBI Taxonomy" id="7936"/>
    <lineage>
        <taxon>Eukaryota</taxon>
        <taxon>Metazoa</taxon>
        <taxon>Chordata</taxon>
        <taxon>Craniata</taxon>
        <taxon>Vertebrata</taxon>
        <taxon>Euteleostomi</taxon>
        <taxon>Actinopterygii</taxon>
        <taxon>Neopterygii</taxon>
        <taxon>Teleostei</taxon>
        <taxon>Anguilliformes</taxon>
        <taxon>Anguillidae</taxon>
        <taxon>Anguilla</taxon>
    </lineage>
</organism>